<evidence type="ECO:0000313" key="1">
    <source>
        <dbReference type="EMBL" id="KAH0770510.1"/>
    </source>
</evidence>
<evidence type="ECO:0000313" key="2">
    <source>
        <dbReference type="Proteomes" id="UP000826656"/>
    </source>
</evidence>
<protein>
    <recommendedName>
        <fullName evidence="3">Secreted protein</fullName>
    </recommendedName>
</protein>
<reference evidence="1 2" key="1">
    <citation type="journal article" date="2021" name="bioRxiv">
        <title>Chromosome-scale and haplotype-resolved genome assembly of a tetraploid potato cultivar.</title>
        <authorList>
            <person name="Sun H."/>
            <person name="Jiao W.-B."/>
            <person name="Krause K."/>
            <person name="Campoy J.A."/>
            <person name="Goel M."/>
            <person name="Folz-Donahue K."/>
            <person name="Kukat C."/>
            <person name="Huettel B."/>
            <person name="Schneeberger K."/>
        </authorList>
    </citation>
    <scope>NUCLEOTIDE SEQUENCE [LARGE SCALE GENOMIC DNA]</scope>
    <source>
        <strain evidence="1">SolTubOtavaFocal</strain>
        <tissue evidence="1">Leaves</tissue>
    </source>
</reference>
<dbReference type="Proteomes" id="UP000826656">
    <property type="component" value="Unassembled WGS sequence"/>
</dbReference>
<sequence length="80" mass="9409">MLIAWSLLAGAIEGETEQRTFVDWRDEREAAICLTVLAGEKRQEGARREEMRRGERREEARLLEREEKNEFSKLEGLVLF</sequence>
<name>A0ABQ7VQG0_SOLTU</name>
<organism evidence="1 2">
    <name type="scientific">Solanum tuberosum</name>
    <name type="common">Potato</name>
    <dbReference type="NCBI Taxonomy" id="4113"/>
    <lineage>
        <taxon>Eukaryota</taxon>
        <taxon>Viridiplantae</taxon>
        <taxon>Streptophyta</taxon>
        <taxon>Embryophyta</taxon>
        <taxon>Tracheophyta</taxon>
        <taxon>Spermatophyta</taxon>
        <taxon>Magnoliopsida</taxon>
        <taxon>eudicotyledons</taxon>
        <taxon>Gunneridae</taxon>
        <taxon>Pentapetalae</taxon>
        <taxon>asterids</taxon>
        <taxon>lamiids</taxon>
        <taxon>Solanales</taxon>
        <taxon>Solanaceae</taxon>
        <taxon>Solanoideae</taxon>
        <taxon>Solaneae</taxon>
        <taxon>Solanum</taxon>
    </lineage>
</organism>
<accession>A0ABQ7VQG0</accession>
<evidence type="ECO:0008006" key="3">
    <source>
        <dbReference type="Google" id="ProtNLM"/>
    </source>
</evidence>
<gene>
    <name evidence="1" type="ORF">KY290_014491</name>
</gene>
<keyword evidence="2" id="KW-1185">Reference proteome</keyword>
<comment type="caution">
    <text evidence="1">The sequence shown here is derived from an EMBL/GenBank/DDBJ whole genome shotgun (WGS) entry which is preliminary data.</text>
</comment>
<dbReference type="EMBL" id="JAIVGD010000011">
    <property type="protein sequence ID" value="KAH0770510.1"/>
    <property type="molecule type" value="Genomic_DNA"/>
</dbReference>
<proteinExistence type="predicted"/>